<feature type="coiled-coil region" evidence="1">
    <location>
        <begin position="33"/>
        <end position="60"/>
    </location>
</feature>
<gene>
    <name evidence="2" type="ORF">Tco_0989485</name>
</gene>
<protein>
    <submittedName>
        <fullName evidence="2">Uncharacterized protein</fullName>
    </submittedName>
</protein>
<comment type="caution">
    <text evidence="2">The sequence shown here is derived from an EMBL/GenBank/DDBJ whole genome shotgun (WGS) entry which is preliminary data.</text>
</comment>
<name>A0ABQ5ETU4_9ASTR</name>
<keyword evidence="1" id="KW-0175">Coiled coil</keyword>
<dbReference type="EMBL" id="BQNB010016671">
    <property type="protein sequence ID" value="GJT54431.1"/>
    <property type="molecule type" value="Genomic_DNA"/>
</dbReference>
<sequence>MECLVESLIRNEVLLKYEVGFMFPKRPYQEELEARILNLIDHQEDQVRQLEEDMRKIKDTFMCLADTEAMKGENVKEENLRGMNKDFKTRPDGTLCIEK</sequence>
<proteinExistence type="predicted"/>
<organism evidence="2 3">
    <name type="scientific">Tanacetum coccineum</name>
    <dbReference type="NCBI Taxonomy" id="301880"/>
    <lineage>
        <taxon>Eukaryota</taxon>
        <taxon>Viridiplantae</taxon>
        <taxon>Streptophyta</taxon>
        <taxon>Embryophyta</taxon>
        <taxon>Tracheophyta</taxon>
        <taxon>Spermatophyta</taxon>
        <taxon>Magnoliopsida</taxon>
        <taxon>eudicotyledons</taxon>
        <taxon>Gunneridae</taxon>
        <taxon>Pentapetalae</taxon>
        <taxon>asterids</taxon>
        <taxon>campanulids</taxon>
        <taxon>Asterales</taxon>
        <taxon>Asteraceae</taxon>
        <taxon>Asteroideae</taxon>
        <taxon>Anthemideae</taxon>
        <taxon>Anthemidinae</taxon>
        <taxon>Tanacetum</taxon>
    </lineage>
</organism>
<dbReference type="Proteomes" id="UP001151760">
    <property type="component" value="Unassembled WGS sequence"/>
</dbReference>
<evidence type="ECO:0000256" key="1">
    <source>
        <dbReference type="SAM" id="Coils"/>
    </source>
</evidence>
<reference evidence="2" key="1">
    <citation type="journal article" date="2022" name="Int. J. Mol. Sci.">
        <title>Draft Genome of Tanacetum Coccineum: Genomic Comparison of Closely Related Tanacetum-Family Plants.</title>
        <authorList>
            <person name="Yamashiro T."/>
            <person name="Shiraishi A."/>
            <person name="Nakayama K."/>
            <person name="Satake H."/>
        </authorList>
    </citation>
    <scope>NUCLEOTIDE SEQUENCE</scope>
</reference>
<evidence type="ECO:0000313" key="2">
    <source>
        <dbReference type="EMBL" id="GJT54431.1"/>
    </source>
</evidence>
<evidence type="ECO:0000313" key="3">
    <source>
        <dbReference type="Proteomes" id="UP001151760"/>
    </source>
</evidence>
<reference evidence="2" key="2">
    <citation type="submission" date="2022-01" db="EMBL/GenBank/DDBJ databases">
        <authorList>
            <person name="Yamashiro T."/>
            <person name="Shiraishi A."/>
            <person name="Satake H."/>
            <person name="Nakayama K."/>
        </authorList>
    </citation>
    <scope>NUCLEOTIDE SEQUENCE</scope>
</reference>
<keyword evidence="3" id="KW-1185">Reference proteome</keyword>
<accession>A0ABQ5ETU4</accession>